<protein>
    <submittedName>
        <fullName evidence="1">Uncharacterized protein</fullName>
    </submittedName>
</protein>
<dbReference type="AlphaFoldDB" id="A0A8J1TWX3"/>
<sequence>MCLLTPLLTITYHLYTNQKRTKMFSSVIALALAALIVPAYGQTAGGACMDLVFALDTSCSTSSDQQRKAKEIMIDIVSSAEITIGINDTRVAALTFNKGTQHQFYLDKYDNKNDITNAIDSIPTAPVGCRTHTFNALKKIAEDYLSLLENGQRAERPDIVVLFTDGVTYPIKKQHKTLEYAQALKDMGVLVFIVEMNNERNNDGRPEYNAIASQPLADYLIMMNEDVPKRFFAKVPRPEECLPEAPPTCDVKQDIVMVMDKSNSIAEENLDTIIDFFVKVASSFEITPDTTRISAISYNKQVQTHFLLDGHMNKLHTLNWLSDKLRTELELGQKTRTDKALLRATEILQTYGRKEPGVAKTIFIATDGTTFPVDKQPMTFKAAEAAHAAGISVFLVKLPNLNGKNSTEEFEAIASKPLKTHLFDEVESFDKLEGIVRTLTGSVCAVAQSFNRPE</sequence>
<comment type="caution">
    <text evidence="1">The sequence shown here is derived from an EMBL/GenBank/DDBJ whole genome shotgun (WGS) entry which is preliminary data.</text>
</comment>
<keyword evidence="2" id="KW-1185">Reference proteome</keyword>
<dbReference type="EMBL" id="CAIIXF020000010">
    <property type="protein sequence ID" value="CAH1796594.1"/>
    <property type="molecule type" value="Genomic_DNA"/>
</dbReference>
<evidence type="ECO:0000313" key="1">
    <source>
        <dbReference type="EMBL" id="CAH1796594.1"/>
    </source>
</evidence>
<dbReference type="Pfam" id="PF00092">
    <property type="entry name" value="VWA"/>
    <property type="match status" value="2"/>
</dbReference>
<dbReference type="PRINTS" id="PR00453">
    <property type="entry name" value="VWFADOMAIN"/>
</dbReference>
<organism evidence="1 2">
    <name type="scientific">Owenia fusiformis</name>
    <name type="common">Polychaete worm</name>
    <dbReference type="NCBI Taxonomy" id="6347"/>
    <lineage>
        <taxon>Eukaryota</taxon>
        <taxon>Metazoa</taxon>
        <taxon>Spiralia</taxon>
        <taxon>Lophotrochozoa</taxon>
        <taxon>Annelida</taxon>
        <taxon>Polychaeta</taxon>
        <taxon>Sedentaria</taxon>
        <taxon>Canalipalpata</taxon>
        <taxon>Sabellida</taxon>
        <taxon>Oweniida</taxon>
        <taxon>Oweniidae</taxon>
        <taxon>Owenia</taxon>
    </lineage>
</organism>
<dbReference type="PANTHER" id="PTHR24020:SF20">
    <property type="entry name" value="PH DOMAIN-CONTAINING PROTEIN"/>
    <property type="match status" value="1"/>
</dbReference>
<dbReference type="PROSITE" id="PS50234">
    <property type="entry name" value="VWFA"/>
    <property type="match status" value="2"/>
</dbReference>
<dbReference type="SMART" id="SM00327">
    <property type="entry name" value="VWA"/>
    <property type="match status" value="2"/>
</dbReference>
<dbReference type="Gene3D" id="3.40.50.410">
    <property type="entry name" value="von Willebrand factor, type A domain"/>
    <property type="match status" value="2"/>
</dbReference>
<dbReference type="OrthoDB" id="6119783at2759"/>
<dbReference type="CDD" id="cd01450">
    <property type="entry name" value="vWFA_subfamily_ECM"/>
    <property type="match status" value="2"/>
</dbReference>
<dbReference type="Proteomes" id="UP000749559">
    <property type="component" value="Unassembled WGS sequence"/>
</dbReference>
<accession>A0A8J1TWX3</accession>
<gene>
    <name evidence="1" type="ORF">OFUS_LOCUS20985</name>
</gene>
<dbReference type="InterPro" id="IPR036465">
    <property type="entry name" value="vWFA_dom_sf"/>
</dbReference>
<reference evidence="1" key="1">
    <citation type="submission" date="2022-03" db="EMBL/GenBank/DDBJ databases">
        <authorList>
            <person name="Martin C."/>
        </authorList>
    </citation>
    <scope>NUCLEOTIDE SEQUENCE</scope>
</reference>
<dbReference type="InterPro" id="IPR050525">
    <property type="entry name" value="ECM_Assembly_Org"/>
</dbReference>
<dbReference type="SUPFAM" id="SSF53300">
    <property type="entry name" value="vWA-like"/>
    <property type="match status" value="2"/>
</dbReference>
<evidence type="ECO:0000313" key="2">
    <source>
        <dbReference type="Proteomes" id="UP000749559"/>
    </source>
</evidence>
<name>A0A8J1TWX3_OWEFU</name>
<dbReference type="InterPro" id="IPR002035">
    <property type="entry name" value="VWF_A"/>
</dbReference>
<dbReference type="PANTHER" id="PTHR24020">
    <property type="entry name" value="COLLAGEN ALPHA"/>
    <property type="match status" value="1"/>
</dbReference>
<proteinExistence type="predicted"/>